<feature type="domain" description="DUF7674" evidence="1">
    <location>
        <begin position="40"/>
        <end position="135"/>
    </location>
</feature>
<dbReference type="Pfam" id="PF24722">
    <property type="entry name" value="DUF7674"/>
    <property type="match status" value="1"/>
</dbReference>
<evidence type="ECO:0000313" key="3">
    <source>
        <dbReference type="Proteomes" id="UP000184212"/>
    </source>
</evidence>
<sequence length="141" mass="16090">MTVIEPLNGSGIPVALSGVNHSQHYMITERIALVMLDGEVPERKDDPHYTRQFYKSIQAFANASLKLCDEGKFKKLEQFLKVAFRLFKEGNETVKNGVVDIYLYTLAHSLDQRPNARKWIEPFMPGELRIAYAQLHHASSL</sequence>
<accession>A0A1M5SG52</accession>
<name>A0A1M5SG52_9BACT</name>
<evidence type="ECO:0000259" key="1">
    <source>
        <dbReference type="Pfam" id="PF24722"/>
    </source>
</evidence>
<keyword evidence="3" id="KW-1185">Reference proteome</keyword>
<dbReference type="Proteomes" id="UP000184212">
    <property type="component" value="Unassembled WGS sequence"/>
</dbReference>
<evidence type="ECO:0000313" key="2">
    <source>
        <dbReference type="EMBL" id="SHH36873.1"/>
    </source>
</evidence>
<dbReference type="AlphaFoldDB" id="A0A1M5SG52"/>
<dbReference type="InterPro" id="IPR056091">
    <property type="entry name" value="DUF7674"/>
</dbReference>
<gene>
    <name evidence="2" type="ORF">SAMN04488109_3889</name>
</gene>
<reference evidence="2 3" key="1">
    <citation type="submission" date="2016-11" db="EMBL/GenBank/DDBJ databases">
        <authorList>
            <person name="Jaros S."/>
            <person name="Januszkiewicz K."/>
            <person name="Wedrychowicz H."/>
        </authorList>
    </citation>
    <scope>NUCLEOTIDE SEQUENCE [LARGE SCALE GENOMIC DNA]</scope>
    <source>
        <strain evidence="2 3">DSM 24574</strain>
    </source>
</reference>
<organism evidence="2 3">
    <name type="scientific">Chryseolinea serpens</name>
    <dbReference type="NCBI Taxonomy" id="947013"/>
    <lineage>
        <taxon>Bacteria</taxon>
        <taxon>Pseudomonadati</taxon>
        <taxon>Bacteroidota</taxon>
        <taxon>Cytophagia</taxon>
        <taxon>Cytophagales</taxon>
        <taxon>Fulvivirgaceae</taxon>
        <taxon>Chryseolinea</taxon>
    </lineage>
</organism>
<protein>
    <recommendedName>
        <fullName evidence="1">DUF7674 domain-containing protein</fullName>
    </recommendedName>
</protein>
<proteinExistence type="predicted"/>
<dbReference type="EMBL" id="FQWQ01000002">
    <property type="protein sequence ID" value="SHH36873.1"/>
    <property type="molecule type" value="Genomic_DNA"/>
</dbReference>